<dbReference type="Gene3D" id="3.40.50.620">
    <property type="entry name" value="HUPs"/>
    <property type="match status" value="1"/>
</dbReference>
<evidence type="ECO:0000313" key="4">
    <source>
        <dbReference type="Proteomes" id="UP000640274"/>
    </source>
</evidence>
<dbReference type="RefSeq" id="WP_199021168.1">
    <property type="nucleotide sequence ID" value="NZ_JAELUP010000103.1"/>
</dbReference>
<keyword evidence="1" id="KW-0812">Transmembrane</keyword>
<dbReference type="PANTHER" id="PTHR30336">
    <property type="entry name" value="INNER MEMBRANE PROTEIN, PROBABLE PERMEASE"/>
    <property type="match status" value="1"/>
</dbReference>
<keyword evidence="4" id="KW-1185">Reference proteome</keyword>
<reference evidence="3" key="1">
    <citation type="submission" date="2020-12" db="EMBL/GenBank/DDBJ databases">
        <authorList>
            <person name="Huq M.A."/>
        </authorList>
    </citation>
    <scope>NUCLEOTIDE SEQUENCE</scope>
    <source>
        <strain evidence="3">MAHUQ-46</strain>
    </source>
</reference>
<comment type="caution">
    <text evidence="3">The sequence shown here is derived from an EMBL/GenBank/DDBJ whole genome shotgun (WGS) entry which is preliminary data.</text>
</comment>
<dbReference type="Pfam" id="PF02698">
    <property type="entry name" value="DUF218"/>
    <property type="match status" value="1"/>
</dbReference>
<evidence type="ECO:0000256" key="1">
    <source>
        <dbReference type="SAM" id="Phobius"/>
    </source>
</evidence>
<dbReference type="AlphaFoldDB" id="A0A934MSV8"/>
<keyword evidence="1" id="KW-0472">Membrane</keyword>
<accession>A0A934MSV8</accession>
<dbReference type="GO" id="GO:0005886">
    <property type="term" value="C:plasma membrane"/>
    <property type="evidence" value="ECO:0007669"/>
    <property type="project" value="TreeGrafter"/>
</dbReference>
<dbReference type="EMBL" id="JAELUP010000103">
    <property type="protein sequence ID" value="MBJ6363639.1"/>
    <property type="molecule type" value="Genomic_DNA"/>
</dbReference>
<dbReference type="InterPro" id="IPR003848">
    <property type="entry name" value="DUF218"/>
</dbReference>
<dbReference type="GO" id="GO:0043164">
    <property type="term" value="P:Gram-negative-bacterium-type cell wall biogenesis"/>
    <property type="evidence" value="ECO:0007669"/>
    <property type="project" value="TreeGrafter"/>
</dbReference>
<dbReference type="Proteomes" id="UP000640274">
    <property type="component" value="Unassembled WGS sequence"/>
</dbReference>
<name>A0A934MSV8_9BACL</name>
<dbReference type="GO" id="GO:0000270">
    <property type="term" value="P:peptidoglycan metabolic process"/>
    <property type="evidence" value="ECO:0007669"/>
    <property type="project" value="TreeGrafter"/>
</dbReference>
<organism evidence="3 4">
    <name type="scientific">Paenibacillus roseus</name>
    <dbReference type="NCBI Taxonomy" id="2798579"/>
    <lineage>
        <taxon>Bacteria</taxon>
        <taxon>Bacillati</taxon>
        <taxon>Bacillota</taxon>
        <taxon>Bacilli</taxon>
        <taxon>Bacillales</taxon>
        <taxon>Paenibacillaceae</taxon>
        <taxon>Paenibacillus</taxon>
    </lineage>
</organism>
<gene>
    <name evidence="3" type="ORF">JFN88_20730</name>
</gene>
<keyword evidence="1" id="KW-1133">Transmembrane helix</keyword>
<dbReference type="InterPro" id="IPR051599">
    <property type="entry name" value="Cell_Envelope_Assoc"/>
</dbReference>
<feature type="transmembrane region" description="Helical" evidence="1">
    <location>
        <begin position="28"/>
        <end position="49"/>
    </location>
</feature>
<dbReference type="InterPro" id="IPR014729">
    <property type="entry name" value="Rossmann-like_a/b/a_fold"/>
</dbReference>
<sequence length="227" mass="25160">MMKDTRGNVLAATVLPDMSKRRGRPFRLLLRAFIVLTAAVAGWSGWMAYSISCFRDVSPELVTDTGIVLGAALWNDKPSPALRERLEMAARLYAEGKFSTIIVSGGPDQNRSVLSEAEGMRNYLLDKGIPEAVILLEPDSKTTYQNLLFSKQIMEQHHLQSATVVTHEYHAARAKDIAKFVGIRPLAVSGASSVVLSKTYNHSREYLALTKWKIDKLLLRLGFSAPL</sequence>
<dbReference type="CDD" id="cd06259">
    <property type="entry name" value="YdcF-like"/>
    <property type="match status" value="1"/>
</dbReference>
<dbReference type="PANTHER" id="PTHR30336:SF4">
    <property type="entry name" value="ENVELOPE BIOGENESIS FACTOR ELYC"/>
    <property type="match status" value="1"/>
</dbReference>
<evidence type="ECO:0000259" key="2">
    <source>
        <dbReference type="Pfam" id="PF02698"/>
    </source>
</evidence>
<feature type="domain" description="DUF218" evidence="2">
    <location>
        <begin position="66"/>
        <end position="207"/>
    </location>
</feature>
<evidence type="ECO:0000313" key="3">
    <source>
        <dbReference type="EMBL" id="MBJ6363639.1"/>
    </source>
</evidence>
<proteinExistence type="predicted"/>
<protein>
    <submittedName>
        <fullName evidence="3">YdcF family protein</fullName>
    </submittedName>
</protein>